<evidence type="ECO:0000256" key="1">
    <source>
        <dbReference type="SAM" id="MobiDB-lite"/>
    </source>
</evidence>
<dbReference type="InterPro" id="IPR052171">
    <property type="entry name" value="NHEJ_LigD"/>
</dbReference>
<dbReference type="EC" id="6.5.1.1" evidence="3"/>
<name>A0A934N8N5_9BACT</name>
<dbReference type="GO" id="GO:0003910">
    <property type="term" value="F:DNA ligase (ATP) activity"/>
    <property type="evidence" value="ECO:0007669"/>
    <property type="project" value="UniProtKB-EC"/>
</dbReference>
<feature type="domain" description="DNA ligase D polymerase" evidence="2">
    <location>
        <begin position="64"/>
        <end position="323"/>
    </location>
</feature>
<keyword evidence="3" id="KW-0436">Ligase</keyword>
<dbReference type="PANTHER" id="PTHR42705">
    <property type="entry name" value="BIFUNCTIONAL NON-HOMOLOGOUS END JOINING PROTEIN LIGD"/>
    <property type="match status" value="1"/>
</dbReference>
<sequence>MDQWRPAESSGLQGPSRRQGSPRGGPGASDPVSPASKAVEVKVGDRVLKLTNLDKVLWPEAGFTKGQMIDYYTRVAPALLPHLKDRPLTLKRYPNGVDGEMFYEKNCPAHRPDWIRTAKVWSDGNNRWMYYCLVQDLPSLVWVAQLGTIELHTSLSLYRKLSQPRMLVFDLDPGPPANIVDCCEVAQWLRAWFQEHDLQSFCKTSGSKGLQMYVPLNTPVDYEQTKLISKGLAQKFERERPERVVHVQRKMLREGRVLIDWSQNDEYKTTVNVYSLRARARPTVSTPVTWEEVEGCFEARDPELLVFDSAHVLDRIERLGDLFEPVLTLKQKLPKEV</sequence>
<dbReference type="AlphaFoldDB" id="A0A934N8N5"/>
<reference evidence="3" key="1">
    <citation type="submission" date="2020-10" db="EMBL/GenBank/DDBJ databases">
        <title>Ca. Dormibacterota MAGs.</title>
        <authorList>
            <person name="Montgomery K."/>
        </authorList>
    </citation>
    <scope>NUCLEOTIDE SEQUENCE [LARGE SCALE GENOMIC DNA]</scope>
    <source>
        <strain evidence="3">SC8812_S17_10</strain>
    </source>
</reference>
<evidence type="ECO:0000259" key="2">
    <source>
        <dbReference type="Pfam" id="PF21686"/>
    </source>
</evidence>
<gene>
    <name evidence="3" type="primary">ligD</name>
    <name evidence="3" type="ORF">JF922_06905</name>
</gene>
<dbReference type="InterPro" id="IPR014145">
    <property type="entry name" value="LigD_pol_dom"/>
</dbReference>
<evidence type="ECO:0000313" key="4">
    <source>
        <dbReference type="Proteomes" id="UP000612893"/>
    </source>
</evidence>
<keyword evidence="4" id="KW-1185">Reference proteome</keyword>
<organism evidence="3 4">
    <name type="scientific">Candidatus Nephthysia bennettiae</name>
    <dbReference type="NCBI Taxonomy" id="3127016"/>
    <lineage>
        <taxon>Bacteria</taxon>
        <taxon>Bacillati</taxon>
        <taxon>Candidatus Dormiibacterota</taxon>
        <taxon>Candidatus Dormibacteria</taxon>
        <taxon>Candidatus Dormibacterales</taxon>
        <taxon>Candidatus Dormibacteraceae</taxon>
        <taxon>Candidatus Nephthysia</taxon>
    </lineage>
</organism>
<comment type="caution">
    <text evidence="3">The sequence shown here is derived from an EMBL/GenBank/DDBJ whole genome shotgun (WGS) entry which is preliminary data.</text>
</comment>
<dbReference type="InterPro" id="IPR033649">
    <property type="entry name" value="MtLigD_Pol-like"/>
</dbReference>
<accession>A0A934N8N5</accession>
<evidence type="ECO:0000313" key="3">
    <source>
        <dbReference type="EMBL" id="MBJ7597799.1"/>
    </source>
</evidence>
<dbReference type="Pfam" id="PF21686">
    <property type="entry name" value="LigD_Prim-Pol"/>
    <property type="match status" value="1"/>
</dbReference>
<dbReference type="CDD" id="cd04863">
    <property type="entry name" value="MtLigD_Pol_like"/>
    <property type="match status" value="1"/>
</dbReference>
<dbReference type="Proteomes" id="UP000612893">
    <property type="component" value="Unassembled WGS sequence"/>
</dbReference>
<dbReference type="Gene3D" id="3.90.920.10">
    <property type="entry name" value="DNA primase, PRIM domain"/>
    <property type="match status" value="1"/>
</dbReference>
<feature type="region of interest" description="Disordered" evidence="1">
    <location>
        <begin position="1"/>
        <end position="36"/>
    </location>
</feature>
<proteinExistence type="predicted"/>
<dbReference type="PANTHER" id="PTHR42705:SF2">
    <property type="entry name" value="BIFUNCTIONAL NON-HOMOLOGOUS END JOINING PROTEIN LIGD"/>
    <property type="match status" value="1"/>
</dbReference>
<dbReference type="EMBL" id="JAEKNR010000081">
    <property type="protein sequence ID" value="MBJ7597799.1"/>
    <property type="molecule type" value="Genomic_DNA"/>
</dbReference>
<protein>
    <submittedName>
        <fullName evidence="3">Non-homologous end-joining DNA ligase</fullName>
        <ecNumber evidence="3">6.5.1.1</ecNumber>
    </submittedName>
</protein>
<dbReference type="NCBIfam" id="TIGR02778">
    <property type="entry name" value="ligD_pol"/>
    <property type="match status" value="1"/>
</dbReference>